<keyword evidence="4" id="KW-1185">Reference proteome</keyword>
<dbReference type="InterPro" id="IPR001810">
    <property type="entry name" value="F-box_dom"/>
</dbReference>
<feature type="compositionally biased region" description="Basic and acidic residues" evidence="1">
    <location>
        <begin position="1"/>
        <end position="17"/>
    </location>
</feature>
<dbReference type="Pfam" id="PF12937">
    <property type="entry name" value="F-box-like"/>
    <property type="match status" value="1"/>
</dbReference>
<evidence type="ECO:0000313" key="3">
    <source>
        <dbReference type="EMBL" id="KAH9831853.1"/>
    </source>
</evidence>
<dbReference type="SUPFAM" id="SSF52047">
    <property type="entry name" value="RNI-like"/>
    <property type="match status" value="1"/>
</dbReference>
<reference evidence="3 4" key="1">
    <citation type="journal article" date="2021" name="Environ. Microbiol.">
        <title>Gene family expansions and transcriptome signatures uncover fungal adaptations to wood decay.</title>
        <authorList>
            <person name="Hage H."/>
            <person name="Miyauchi S."/>
            <person name="Viragh M."/>
            <person name="Drula E."/>
            <person name="Min B."/>
            <person name="Chaduli D."/>
            <person name="Navarro D."/>
            <person name="Favel A."/>
            <person name="Norest M."/>
            <person name="Lesage-Meessen L."/>
            <person name="Balint B."/>
            <person name="Merenyi Z."/>
            <person name="de Eugenio L."/>
            <person name="Morin E."/>
            <person name="Martinez A.T."/>
            <person name="Baldrian P."/>
            <person name="Stursova M."/>
            <person name="Martinez M.J."/>
            <person name="Novotny C."/>
            <person name="Magnuson J.K."/>
            <person name="Spatafora J.W."/>
            <person name="Maurice S."/>
            <person name="Pangilinan J."/>
            <person name="Andreopoulos W."/>
            <person name="LaButti K."/>
            <person name="Hundley H."/>
            <person name="Na H."/>
            <person name="Kuo A."/>
            <person name="Barry K."/>
            <person name="Lipzen A."/>
            <person name="Henrissat B."/>
            <person name="Riley R."/>
            <person name="Ahrendt S."/>
            <person name="Nagy L.G."/>
            <person name="Grigoriev I.V."/>
            <person name="Martin F."/>
            <person name="Rosso M.N."/>
        </authorList>
    </citation>
    <scope>NUCLEOTIDE SEQUENCE [LARGE SCALE GENOMIC DNA]</scope>
    <source>
        <strain evidence="3 4">CIRM-BRFM 1785</strain>
    </source>
</reference>
<dbReference type="EMBL" id="JADCUA010000024">
    <property type="protein sequence ID" value="KAH9831853.1"/>
    <property type="molecule type" value="Genomic_DNA"/>
</dbReference>
<evidence type="ECO:0000313" key="4">
    <source>
        <dbReference type="Proteomes" id="UP000814176"/>
    </source>
</evidence>
<organism evidence="3 4">
    <name type="scientific">Rhodofomes roseus</name>
    <dbReference type="NCBI Taxonomy" id="34475"/>
    <lineage>
        <taxon>Eukaryota</taxon>
        <taxon>Fungi</taxon>
        <taxon>Dikarya</taxon>
        <taxon>Basidiomycota</taxon>
        <taxon>Agaricomycotina</taxon>
        <taxon>Agaricomycetes</taxon>
        <taxon>Polyporales</taxon>
        <taxon>Rhodofomes</taxon>
    </lineage>
</organism>
<feature type="region of interest" description="Disordered" evidence="1">
    <location>
        <begin position="1"/>
        <end position="20"/>
    </location>
</feature>
<dbReference type="RefSeq" id="XP_047774950.1">
    <property type="nucleotide sequence ID" value="XM_047917556.1"/>
</dbReference>
<dbReference type="Gene3D" id="1.20.1280.50">
    <property type="match status" value="1"/>
</dbReference>
<sequence>MAADRSQEQPPHTRVDFRPPTYVSDTYPRLPLELFELILDYLRLDLPALMRCRLVCRAWYCTARLPPFLLTGESNLRFTRRNAFEEFARLIGVRGNRSYFRFSELALTLVDDPTHRFVHLWALQVPEYFLSGLRVLALAELNWTTTRPHARFLRRLSHCVTLVQLTLSGCRFRNASVPRNVINSLPSLEAIWLWDTRFDDLPTSLSLIPPTIAHQSLKYIRIRSTSGNDLADSFGSVHSQNLLSLCIQYQNITTLGLDLRYVSPSHLQRVLRHYHGLSELWLNNAFDPTLELEGGLPFDEADLGGQHTEQHLRTLSVFTLQDTSTVCALHILRLITPYISRNLYELTIELVDRPSAALLRSVTRVLELTGPGLTRMKWTNEKGNVLDAVPCTSSNTSLRRLMITLCLEPSPGSTQRCLTAVLANITSPHLRSLIISINFLQPPSPSSPGEDRPMTMTNDARHSRSAFHRVLAREVFDHFADNISSARSIIIHVSTRQIREDTVLVSAIHAHMVDLFAPWLRRGFLALDFEGRRDVSQYANQSFSSSFSKVYRRIRDIRH</sequence>
<dbReference type="Proteomes" id="UP000814176">
    <property type="component" value="Unassembled WGS sequence"/>
</dbReference>
<evidence type="ECO:0000256" key="1">
    <source>
        <dbReference type="SAM" id="MobiDB-lite"/>
    </source>
</evidence>
<name>A0ABQ8K5D5_9APHY</name>
<dbReference type="InterPro" id="IPR032675">
    <property type="entry name" value="LRR_dom_sf"/>
</dbReference>
<proteinExistence type="predicted"/>
<gene>
    <name evidence="3" type="ORF">C8Q71DRAFT_287743</name>
</gene>
<feature type="domain" description="F-box" evidence="2">
    <location>
        <begin position="29"/>
        <end position="63"/>
    </location>
</feature>
<dbReference type="InterPro" id="IPR036047">
    <property type="entry name" value="F-box-like_dom_sf"/>
</dbReference>
<dbReference type="SUPFAM" id="SSF81383">
    <property type="entry name" value="F-box domain"/>
    <property type="match status" value="1"/>
</dbReference>
<dbReference type="Gene3D" id="3.80.10.10">
    <property type="entry name" value="Ribonuclease Inhibitor"/>
    <property type="match status" value="1"/>
</dbReference>
<accession>A0ABQ8K5D5</accession>
<comment type="caution">
    <text evidence="3">The sequence shown here is derived from an EMBL/GenBank/DDBJ whole genome shotgun (WGS) entry which is preliminary data.</text>
</comment>
<dbReference type="GeneID" id="71998288"/>
<protein>
    <recommendedName>
        <fullName evidence="2">F-box domain-containing protein</fullName>
    </recommendedName>
</protein>
<evidence type="ECO:0000259" key="2">
    <source>
        <dbReference type="Pfam" id="PF12937"/>
    </source>
</evidence>